<dbReference type="InterPro" id="IPR018392">
    <property type="entry name" value="LysM"/>
</dbReference>
<dbReference type="InterPro" id="IPR024300">
    <property type="entry name" value="SipL_SPOCS_dom"/>
</dbReference>
<dbReference type="SMART" id="SM00257">
    <property type="entry name" value="LysM"/>
    <property type="match status" value="1"/>
</dbReference>
<sequence>MELVKKKIRTNMLGKTVVDQFMIDDDYNVPDSKNDVGRVVSGEGTIKIEEIKRVENYLRVTGKLYFKALYVTDEGEPRLSSLDGKMPFEEMIYMEEETEGEYVVQVGRVEFTASVIHSRKLSLKAVVELTVHTERGADEETTVDVDSGKTLYKKQRPLELLQLHTNKRDIYRIKEEITIPGTKENIGTLLWTDVSSRKMDTKLGQDALFIRGELLVFCFYESQDGKTDWVEQVVPYEGRVECMGADESLYHHVYDQLGDINVEVRMDEDGEMRALGVEATLDLRILIYEEENIEILEDVYALDEECMPQKRPTVYEELIMQNHSKCKVTEQLNLPELKEEILQICHTGGSLQVEHMEVVPEGIQIDGVLHVNFLYVKANDAVPFDMWSGMIPFSYLLESGKTCDDMRYDITYAVEQLSVGLSGSDEVEIKAVLTFKSFLRSPVNTQVITDLEFHPFDENEMSQRPGIVGYIVKDGDDLWSLAKKYYTTMDGIMEINGLTSEDLKEGDKILIFKENMSIL</sequence>
<keyword evidence="3" id="KW-1185">Reference proteome</keyword>
<evidence type="ECO:0000313" key="3">
    <source>
        <dbReference type="Proteomes" id="UP001299546"/>
    </source>
</evidence>
<dbReference type="SUPFAM" id="SSF54106">
    <property type="entry name" value="LysM domain"/>
    <property type="match status" value="1"/>
</dbReference>
<feature type="domain" description="LysM" evidence="1">
    <location>
        <begin position="468"/>
        <end position="511"/>
    </location>
</feature>
<protein>
    <submittedName>
        <fullName evidence="2">DUF3794 domain-containing protein</fullName>
    </submittedName>
</protein>
<evidence type="ECO:0000259" key="1">
    <source>
        <dbReference type="PROSITE" id="PS51782"/>
    </source>
</evidence>
<dbReference type="PROSITE" id="PS51782">
    <property type="entry name" value="LYSM"/>
    <property type="match status" value="1"/>
</dbReference>
<dbReference type="Pfam" id="PF01476">
    <property type="entry name" value="LysM"/>
    <property type="match status" value="1"/>
</dbReference>
<dbReference type="CDD" id="cd00118">
    <property type="entry name" value="LysM"/>
    <property type="match status" value="1"/>
</dbReference>
<name>A0ABS8DKC9_9FIRM</name>
<evidence type="ECO:0000313" key="2">
    <source>
        <dbReference type="EMBL" id="MCB7388827.1"/>
    </source>
</evidence>
<dbReference type="Gene3D" id="3.10.350.10">
    <property type="entry name" value="LysM domain"/>
    <property type="match status" value="1"/>
</dbReference>
<dbReference type="Pfam" id="PF12673">
    <property type="entry name" value="SipL"/>
    <property type="match status" value="3"/>
</dbReference>
<dbReference type="RefSeq" id="WP_066738189.1">
    <property type="nucleotide sequence ID" value="NZ_JAJCIQ010000015.1"/>
</dbReference>
<organism evidence="2 3">
    <name type="scientific">Bariatricus massiliensis</name>
    <dbReference type="NCBI Taxonomy" id="1745713"/>
    <lineage>
        <taxon>Bacteria</taxon>
        <taxon>Bacillati</taxon>
        <taxon>Bacillota</taxon>
        <taxon>Clostridia</taxon>
        <taxon>Lachnospirales</taxon>
        <taxon>Lachnospiraceae</taxon>
        <taxon>Bariatricus</taxon>
    </lineage>
</organism>
<reference evidence="2 3" key="1">
    <citation type="submission" date="2021-10" db="EMBL/GenBank/DDBJ databases">
        <title>Collection of gut derived symbiotic bacterial strains cultured from healthy donors.</title>
        <authorList>
            <person name="Lin H."/>
            <person name="Littmann E."/>
            <person name="Kohout C."/>
            <person name="Pamer E.G."/>
        </authorList>
    </citation>
    <scope>NUCLEOTIDE SEQUENCE [LARGE SCALE GENOMIC DNA]</scope>
    <source>
        <strain evidence="2 3">DFI.1.165</strain>
    </source>
</reference>
<gene>
    <name evidence="2" type="ORF">LIZ65_16185</name>
</gene>
<dbReference type="InterPro" id="IPR036779">
    <property type="entry name" value="LysM_dom_sf"/>
</dbReference>
<comment type="caution">
    <text evidence="2">The sequence shown here is derived from an EMBL/GenBank/DDBJ whole genome shotgun (WGS) entry which is preliminary data.</text>
</comment>
<dbReference type="Proteomes" id="UP001299546">
    <property type="component" value="Unassembled WGS sequence"/>
</dbReference>
<dbReference type="EMBL" id="JAJCIS010000015">
    <property type="protein sequence ID" value="MCB7388827.1"/>
    <property type="molecule type" value="Genomic_DNA"/>
</dbReference>
<accession>A0ABS8DKC9</accession>
<proteinExistence type="predicted"/>